<protein>
    <recommendedName>
        <fullName evidence="3">ArsR family transcriptional regulator</fullName>
    </recommendedName>
</protein>
<organism evidence="1 2">
    <name type="scientific">Clavibacter michiganensis</name>
    <dbReference type="NCBI Taxonomy" id="28447"/>
    <lineage>
        <taxon>Bacteria</taxon>
        <taxon>Bacillati</taxon>
        <taxon>Actinomycetota</taxon>
        <taxon>Actinomycetes</taxon>
        <taxon>Micrococcales</taxon>
        <taxon>Microbacteriaceae</taxon>
        <taxon>Clavibacter</taxon>
    </lineage>
</organism>
<comment type="caution">
    <text evidence="1">The sequence shown here is derived from an EMBL/GenBank/DDBJ whole genome shotgun (WGS) entry which is preliminary data.</text>
</comment>
<gene>
    <name evidence="1" type="ORF">C5E16_14310</name>
</gene>
<evidence type="ECO:0000313" key="1">
    <source>
        <dbReference type="EMBL" id="PPF64729.1"/>
    </source>
</evidence>
<sequence length="94" mass="10074">MPERVTAIHYAIGSATRVTVLRYVLDHPGTTRRQLVDETGIAAAPAGIALAALEERGYVAADVDGDRVGKIVHYSADRAKIADDASAFLGWLLR</sequence>
<dbReference type="SUPFAM" id="SSF46785">
    <property type="entry name" value="Winged helix' DNA-binding domain"/>
    <property type="match status" value="1"/>
</dbReference>
<dbReference type="AlphaFoldDB" id="A0A2S5VNW7"/>
<proteinExistence type="predicted"/>
<dbReference type="InterPro" id="IPR036390">
    <property type="entry name" value="WH_DNA-bd_sf"/>
</dbReference>
<name>A0A2S5VNW7_9MICO</name>
<dbReference type="Proteomes" id="UP000239241">
    <property type="component" value="Unassembled WGS sequence"/>
</dbReference>
<accession>A0A2S5VNW7</accession>
<evidence type="ECO:0008006" key="3">
    <source>
        <dbReference type="Google" id="ProtNLM"/>
    </source>
</evidence>
<dbReference type="EMBL" id="PSXY01000034">
    <property type="protein sequence ID" value="PPF64729.1"/>
    <property type="molecule type" value="Genomic_DNA"/>
</dbReference>
<evidence type="ECO:0000313" key="2">
    <source>
        <dbReference type="Proteomes" id="UP000239241"/>
    </source>
</evidence>
<dbReference type="InterPro" id="IPR036388">
    <property type="entry name" value="WH-like_DNA-bd_sf"/>
</dbReference>
<dbReference type="Gene3D" id="1.10.10.10">
    <property type="entry name" value="Winged helix-like DNA-binding domain superfamily/Winged helix DNA-binding domain"/>
    <property type="match status" value="1"/>
</dbReference>
<reference evidence="1 2" key="1">
    <citation type="submission" date="2018-02" db="EMBL/GenBank/DDBJ databases">
        <title>Bacteriophage NCPPB3778 and a type I-E CRISPR drive the evolution of the US Biological Select Agent, Rathayibacter toxicus.</title>
        <authorList>
            <person name="Davis E.W.II."/>
            <person name="Tabima J.F."/>
            <person name="Weisberg A.J."/>
            <person name="Lopes L.D."/>
            <person name="Wiseman M.S."/>
            <person name="Wiseman M.S."/>
            <person name="Pupko T."/>
            <person name="Belcher M.S."/>
            <person name="Sechler A.J."/>
            <person name="Tancos M.A."/>
            <person name="Schroeder B.K."/>
            <person name="Murray T.D."/>
            <person name="Luster D.G."/>
            <person name="Schneider W.L."/>
            <person name="Rogers E."/>
            <person name="Andreote F.D."/>
            <person name="Grunwald N.J."/>
            <person name="Putnam M.L."/>
            <person name="Chang J.H."/>
        </authorList>
    </citation>
    <scope>NUCLEOTIDE SEQUENCE [LARGE SCALE GENOMIC DNA]</scope>
    <source>
        <strain evidence="1 2">AY1B3</strain>
    </source>
</reference>
<dbReference type="Pfam" id="PF13412">
    <property type="entry name" value="HTH_24"/>
    <property type="match status" value="1"/>
</dbReference>